<name>A0A2K8UJ74_9GAMM</name>
<dbReference type="OrthoDB" id="9800613at2"/>
<comment type="subcellular location">
    <subcellularLocation>
        <location evidence="1">Cell inner membrane</location>
        <topology evidence="1">Lipid-anchor</topology>
    </subcellularLocation>
</comment>
<evidence type="ECO:0000259" key="8">
    <source>
        <dbReference type="Pfam" id="PF25967"/>
    </source>
</evidence>
<feature type="domain" description="Multidrug resistance protein MdtA-like barrel-sandwich hybrid" evidence="6">
    <location>
        <begin position="65"/>
        <end position="207"/>
    </location>
</feature>
<feature type="domain" description="Multidrug resistance protein MdtA-like alpha-helical hairpin" evidence="5">
    <location>
        <begin position="106"/>
        <end position="174"/>
    </location>
</feature>
<feature type="chain" id="PRO_5014681620" evidence="4">
    <location>
        <begin position="19"/>
        <end position="404"/>
    </location>
</feature>
<dbReference type="AlphaFoldDB" id="A0A2K8UJ74"/>
<geneLocation type="plasmid" evidence="10">
    <name>pts485</name>
</geneLocation>
<dbReference type="PANTHER" id="PTHR30158">
    <property type="entry name" value="ACRA/E-RELATED COMPONENT OF DRUG EFFLUX TRANSPORTER"/>
    <property type="match status" value="1"/>
</dbReference>
<evidence type="ECO:0000256" key="4">
    <source>
        <dbReference type="SAM" id="SignalP"/>
    </source>
</evidence>
<dbReference type="InterPro" id="IPR058624">
    <property type="entry name" value="MdtA-like_HH"/>
</dbReference>
<dbReference type="Gene3D" id="2.40.420.20">
    <property type="match status" value="1"/>
</dbReference>
<evidence type="ECO:0000256" key="3">
    <source>
        <dbReference type="SAM" id="MobiDB-lite"/>
    </source>
</evidence>
<proteinExistence type="inferred from homology"/>
<dbReference type="Pfam" id="PF25944">
    <property type="entry name" value="Beta-barrel_RND"/>
    <property type="match status" value="1"/>
</dbReference>
<keyword evidence="9" id="KW-0614">Plasmid</keyword>
<accession>A0A2K8UJ74</accession>
<dbReference type="InterPro" id="IPR058626">
    <property type="entry name" value="MdtA-like_b-barrel"/>
</dbReference>
<dbReference type="InterPro" id="IPR058627">
    <property type="entry name" value="MdtA-like_C"/>
</dbReference>
<feature type="signal peptide" evidence="4">
    <location>
        <begin position="1"/>
        <end position="18"/>
    </location>
</feature>
<reference evidence="9 10" key="1">
    <citation type="submission" date="2017-03" db="EMBL/GenBank/DDBJ databases">
        <title>Complete genome sequence of Candidatus 'Thiodictyon syntrophicum' sp. nov. strain Cad16T, a photolithoautotroph purple sulfur bacterium isolated from an alpine meromictic lake.</title>
        <authorList>
            <person name="Luedin S.M."/>
            <person name="Pothier J.F."/>
            <person name="Danza F."/>
            <person name="Storelli N."/>
            <person name="Wittwer M."/>
            <person name="Tonolla M."/>
        </authorList>
    </citation>
    <scope>NUCLEOTIDE SEQUENCE [LARGE SCALE GENOMIC DNA]</scope>
    <source>
        <strain evidence="9 10">Cad16T</strain>
        <plasmid evidence="10">Plasmid pts485</plasmid>
    </source>
</reference>
<evidence type="ECO:0000313" key="9">
    <source>
        <dbReference type="EMBL" id="AUB85590.1"/>
    </source>
</evidence>
<dbReference type="Pfam" id="PF25967">
    <property type="entry name" value="RND-MFP_C"/>
    <property type="match status" value="1"/>
</dbReference>
<feature type="region of interest" description="Disordered" evidence="3">
    <location>
        <begin position="370"/>
        <end position="404"/>
    </location>
</feature>
<dbReference type="GO" id="GO:0030313">
    <property type="term" value="C:cell envelope"/>
    <property type="evidence" value="ECO:0007669"/>
    <property type="project" value="UniProtKB-SubCell"/>
</dbReference>
<dbReference type="GO" id="GO:0005886">
    <property type="term" value="C:plasma membrane"/>
    <property type="evidence" value="ECO:0007669"/>
    <property type="project" value="TreeGrafter"/>
</dbReference>
<dbReference type="PROSITE" id="PS51257">
    <property type="entry name" value="PROKAR_LIPOPROTEIN"/>
    <property type="match status" value="1"/>
</dbReference>
<dbReference type="RefSeq" id="WP_100923203.1">
    <property type="nucleotide sequence ID" value="NZ_CP020372.1"/>
</dbReference>
<dbReference type="GO" id="GO:0046677">
    <property type="term" value="P:response to antibiotic"/>
    <property type="evidence" value="ECO:0007669"/>
    <property type="project" value="TreeGrafter"/>
</dbReference>
<sequence length="404" mass="41549">MRSKLLRGIALAVGLALAAGCDKPAGSAAAGPGAAKPVPEVAVVTAQAQAVPNTRELVGRLAATRSAQVRARVAGVLLERVYTEGTDVKPGQVLFRIDPARLQAALNAQEAALVRAEADAANAALTAKRFLELREKKTSSQQDLDTAQAAERTTAAAVKQARANVDAARLELGFATVTAPIAGRAGRALVTEGTLVGQGDATLLTTVDRIDPLYVNFSQSPAELADLRKLAAAGAKSAAETQVEVLSPDGTPYPHPGTLDFSDLAVDPNTGALSLRATLPNPDKALLPGMFVTLRLTAGALEQAFLLPQPALSRDAQGAFLLLVDDAGKVAQRRVTSRGMTRKEWIVTGDLKDGDQVIVAGLQKIKPGDAVRIAPPAPSAAAAPAPGPDKPKADAPPTAAQGSK</sequence>
<dbReference type="SUPFAM" id="SSF111369">
    <property type="entry name" value="HlyD-like secretion proteins"/>
    <property type="match status" value="1"/>
</dbReference>
<dbReference type="Gene3D" id="2.40.50.100">
    <property type="match status" value="1"/>
</dbReference>
<organism evidence="9 10">
    <name type="scientific">Candidatus Thiodictyon syntrophicum</name>
    <dbReference type="NCBI Taxonomy" id="1166950"/>
    <lineage>
        <taxon>Bacteria</taxon>
        <taxon>Pseudomonadati</taxon>
        <taxon>Pseudomonadota</taxon>
        <taxon>Gammaproteobacteria</taxon>
        <taxon>Chromatiales</taxon>
        <taxon>Chromatiaceae</taxon>
        <taxon>Thiodictyon</taxon>
    </lineage>
</organism>
<evidence type="ECO:0000256" key="1">
    <source>
        <dbReference type="ARBA" id="ARBA00004519"/>
    </source>
</evidence>
<dbReference type="EMBL" id="CP020372">
    <property type="protein sequence ID" value="AUB85590.1"/>
    <property type="molecule type" value="Genomic_DNA"/>
</dbReference>
<evidence type="ECO:0000259" key="5">
    <source>
        <dbReference type="Pfam" id="PF25876"/>
    </source>
</evidence>
<feature type="domain" description="Multidrug resistance protein MdtA-like C-terminal permuted SH3" evidence="8">
    <location>
        <begin position="303"/>
        <end position="364"/>
    </location>
</feature>
<keyword evidence="10" id="KW-1185">Reference proteome</keyword>
<dbReference type="Gene3D" id="2.40.30.170">
    <property type="match status" value="1"/>
</dbReference>
<comment type="similarity">
    <text evidence="2">Belongs to the membrane fusion protein (MFP) (TC 8.A.1) family.</text>
</comment>
<keyword evidence="4" id="KW-0732">Signal</keyword>
<protein>
    <submittedName>
        <fullName evidence="9">Efflux transporter periplasmic adaptor subunit</fullName>
    </submittedName>
</protein>
<dbReference type="Gene3D" id="1.10.287.470">
    <property type="entry name" value="Helix hairpin bin"/>
    <property type="match status" value="1"/>
</dbReference>
<dbReference type="InterPro" id="IPR006143">
    <property type="entry name" value="RND_pump_MFP"/>
</dbReference>
<feature type="domain" description="Multidrug resistance protein MdtA-like beta-barrel" evidence="7">
    <location>
        <begin position="212"/>
        <end position="299"/>
    </location>
</feature>
<dbReference type="NCBIfam" id="TIGR01730">
    <property type="entry name" value="RND_mfp"/>
    <property type="match status" value="1"/>
</dbReference>
<dbReference type="Pfam" id="PF25876">
    <property type="entry name" value="HH_MFP_RND"/>
    <property type="match status" value="1"/>
</dbReference>
<feature type="compositionally biased region" description="Low complexity" evidence="3">
    <location>
        <begin position="395"/>
        <end position="404"/>
    </location>
</feature>
<evidence type="ECO:0000256" key="2">
    <source>
        <dbReference type="ARBA" id="ARBA00009477"/>
    </source>
</evidence>
<dbReference type="InterPro" id="IPR058625">
    <property type="entry name" value="MdtA-like_BSH"/>
</dbReference>
<evidence type="ECO:0000313" key="10">
    <source>
        <dbReference type="Proteomes" id="UP000232638"/>
    </source>
</evidence>
<dbReference type="PANTHER" id="PTHR30158:SF3">
    <property type="entry name" value="MULTIDRUG EFFLUX PUMP SUBUNIT ACRA-RELATED"/>
    <property type="match status" value="1"/>
</dbReference>
<evidence type="ECO:0000259" key="6">
    <source>
        <dbReference type="Pfam" id="PF25917"/>
    </source>
</evidence>
<dbReference type="Pfam" id="PF25917">
    <property type="entry name" value="BSH_RND"/>
    <property type="match status" value="1"/>
</dbReference>
<dbReference type="Proteomes" id="UP000232638">
    <property type="component" value="Plasmid pTs485"/>
</dbReference>
<dbReference type="KEGG" id="tsy:THSYN_32315"/>
<gene>
    <name evidence="9" type="ORF">THSYN_32315</name>
</gene>
<dbReference type="GO" id="GO:0022857">
    <property type="term" value="F:transmembrane transporter activity"/>
    <property type="evidence" value="ECO:0007669"/>
    <property type="project" value="InterPro"/>
</dbReference>
<evidence type="ECO:0000259" key="7">
    <source>
        <dbReference type="Pfam" id="PF25944"/>
    </source>
</evidence>